<evidence type="ECO:0000256" key="4">
    <source>
        <dbReference type="PIRSR" id="PIRSR610972-3"/>
    </source>
</evidence>
<dbReference type="GO" id="GO:0050308">
    <property type="term" value="F:sugar-phosphatase activity"/>
    <property type="evidence" value="ECO:0007669"/>
    <property type="project" value="TreeGrafter"/>
</dbReference>
<dbReference type="AlphaFoldDB" id="A0A316B9R5"/>
<dbReference type="SUPFAM" id="SSF56784">
    <property type="entry name" value="HAD-like"/>
    <property type="match status" value="1"/>
</dbReference>
<dbReference type="CDD" id="cd02598">
    <property type="entry name" value="HAD_BPGM"/>
    <property type="match status" value="1"/>
</dbReference>
<keyword evidence="7" id="KW-1185">Reference proteome</keyword>
<feature type="site" description="Important for catalytic activity and assists the phosphoryl transfer reaction to Asp8 by balancing charge and orienting the reacting groups" evidence="5">
    <location>
        <position position="146"/>
    </location>
</feature>
<dbReference type="GO" id="GO:0000287">
    <property type="term" value="F:magnesium ion binding"/>
    <property type="evidence" value="ECO:0007669"/>
    <property type="project" value="InterPro"/>
</dbReference>
<feature type="binding site" evidence="4">
    <location>
        <position position="10"/>
    </location>
    <ligand>
        <name>Mg(2+)</name>
        <dbReference type="ChEBI" id="CHEBI:18420"/>
    </ligand>
</feature>
<dbReference type="Proteomes" id="UP000245880">
    <property type="component" value="Unassembled WGS sequence"/>
</dbReference>
<dbReference type="GO" id="GO:0005975">
    <property type="term" value="P:carbohydrate metabolic process"/>
    <property type="evidence" value="ECO:0007669"/>
    <property type="project" value="InterPro"/>
</dbReference>
<feature type="binding site" evidence="3">
    <location>
        <position position="53"/>
    </location>
    <ligand>
        <name>substrate</name>
    </ligand>
</feature>
<dbReference type="InterPro" id="IPR036412">
    <property type="entry name" value="HAD-like_sf"/>
</dbReference>
<dbReference type="Pfam" id="PF13419">
    <property type="entry name" value="HAD_2"/>
    <property type="match status" value="1"/>
</dbReference>
<proteinExistence type="inferred from homology"/>
<dbReference type="InterPro" id="IPR041492">
    <property type="entry name" value="HAD_2"/>
</dbReference>
<dbReference type="InterPro" id="IPR010972">
    <property type="entry name" value="Beta-PGM"/>
</dbReference>
<dbReference type="OrthoDB" id="9797743at2"/>
<dbReference type="SFLD" id="SFLDS00003">
    <property type="entry name" value="Haloacid_Dehalogenase"/>
    <property type="match status" value="1"/>
</dbReference>
<dbReference type="SFLD" id="SFLDG01129">
    <property type="entry name" value="C1.5:_HAD__Beta-PGM__Phosphata"/>
    <property type="match status" value="1"/>
</dbReference>
<feature type="binding site" evidence="3">
    <location>
        <position position="26"/>
    </location>
    <ligand>
        <name>substrate</name>
    </ligand>
</feature>
<dbReference type="RefSeq" id="WP_109673179.1">
    <property type="nucleotide sequence ID" value="NZ_QGDT01000002.1"/>
</dbReference>
<feature type="binding site" evidence="3">
    <location>
        <begin position="115"/>
        <end position="119"/>
    </location>
    <ligand>
        <name>substrate</name>
    </ligand>
</feature>
<feature type="binding site" evidence="3">
    <location>
        <begin position="45"/>
        <end position="50"/>
    </location>
    <ligand>
        <name>substrate</name>
    </ligand>
</feature>
<evidence type="ECO:0000313" key="6">
    <source>
        <dbReference type="EMBL" id="PWJ59277.1"/>
    </source>
</evidence>
<organism evidence="6 7">
    <name type="scientific">Dyadobacter jejuensis</name>
    <dbReference type="NCBI Taxonomy" id="1082580"/>
    <lineage>
        <taxon>Bacteria</taxon>
        <taxon>Pseudomonadati</taxon>
        <taxon>Bacteroidota</taxon>
        <taxon>Cytophagia</taxon>
        <taxon>Cytophagales</taxon>
        <taxon>Spirosomataceae</taxon>
        <taxon>Dyadobacter</taxon>
    </lineage>
</organism>
<dbReference type="NCBIfam" id="TIGR01990">
    <property type="entry name" value="bPGM"/>
    <property type="match status" value="1"/>
</dbReference>
<keyword evidence="4" id="KW-0479">Metal-binding</keyword>
<evidence type="ECO:0000256" key="1">
    <source>
        <dbReference type="ARBA" id="ARBA00006171"/>
    </source>
</evidence>
<feature type="binding site" evidence="3">
    <location>
        <begin position="10"/>
        <end position="12"/>
    </location>
    <ligand>
        <name>substrate</name>
    </ligand>
</feature>
<gene>
    <name evidence="6" type="ORF">CLV98_102109</name>
</gene>
<dbReference type="Gene3D" id="3.40.50.1000">
    <property type="entry name" value="HAD superfamily/HAD-like"/>
    <property type="match status" value="1"/>
</dbReference>
<sequence>MSALQACLFDLDGVIVDTAQYHYIAWRELAQRYGFDLTLEQNELLKGIGRMESLDIILKLGEVDLPMEERVVQATIKNERYLELCQQIVPSDALPGVHDFLKELQDNDIKIGLGSASKNAPLILERLQMTPVFEALIDGNRVTKGKPDPQVFLLGAQELGVDPAATIVFEDALAGVQAGNAAGMKTVGIGQVDVLSEADMVLPGFEALQLASLTEALGFERIRR</sequence>
<dbReference type="NCBIfam" id="TIGR02009">
    <property type="entry name" value="PGMB-YQAB-SF"/>
    <property type="match status" value="1"/>
</dbReference>
<dbReference type="InterPro" id="IPR010976">
    <property type="entry name" value="B-phosphoglucomutase_hydrolase"/>
</dbReference>
<dbReference type="InterPro" id="IPR023198">
    <property type="entry name" value="PGP-like_dom2"/>
</dbReference>
<feature type="site" description="Important for catalytic activity and assists the phosphoryl transfer reaction to Asp8 by balancing charge and orienting the reacting groups" evidence="5">
    <location>
        <position position="115"/>
    </location>
</feature>
<feature type="active site" description="Proton donor/acceptor" evidence="2">
    <location>
        <position position="10"/>
    </location>
</feature>
<reference evidence="6 7" key="1">
    <citation type="submission" date="2018-03" db="EMBL/GenBank/DDBJ databases">
        <title>Genomic Encyclopedia of Archaeal and Bacterial Type Strains, Phase II (KMG-II): from individual species to whole genera.</title>
        <authorList>
            <person name="Goeker M."/>
        </authorList>
    </citation>
    <scope>NUCLEOTIDE SEQUENCE [LARGE SCALE GENOMIC DNA]</scope>
    <source>
        <strain evidence="6 7">DSM 100346</strain>
    </source>
</reference>
<dbReference type="InterPro" id="IPR023214">
    <property type="entry name" value="HAD_sf"/>
</dbReference>
<feature type="binding site" evidence="3">
    <location>
        <position position="77"/>
    </location>
    <ligand>
        <name>substrate</name>
    </ligand>
</feature>
<evidence type="ECO:0000256" key="5">
    <source>
        <dbReference type="PIRSR" id="PIRSR610972-4"/>
    </source>
</evidence>
<evidence type="ECO:0000313" key="7">
    <source>
        <dbReference type="Proteomes" id="UP000245880"/>
    </source>
</evidence>
<evidence type="ECO:0000256" key="2">
    <source>
        <dbReference type="PIRSR" id="PIRSR610972-1"/>
    </source>
</evidence>
<comment type="similarity">
    <text evidence="1">Belongs to the HAD-like hydrolase superfamily. CbbY/CbbZ/Gph/YieH family.</text>
</comment>
<feature type="binding site" evidence="4">
    <location>
        <position position="170"/>
    </location>
    <ligand>
        <name>Mg(2+)</name>
        <dbReference type="ChEBI" id="CHEBI:18420"/>
    </ligand>
</feature>
<feature type="binding site" evidence="4">
    <location>
        <position position="12"/>
    </location>
    <ligand>
        <name>Mg(2+)</name>
        <dbReference type="ChEBI" id="CHEBI:18420"/>
    </ligand>
</feature>
<accession>A0A316B9R5</accession>
<dbReference type="PRINTS" id="PR00413">
    <property type="entry name" value="HADHALOGNASE"/>
</dbReference>
<name>A0A316B9R5_9BACT</name>
<evidence type="ECO:0000256" key="3">
    <source>
        <dbReference type="PIRSR" id="PIRSR610972-2"/>
    </source>
</evidence>
<comment type="cofactor">
    <cofactor evidence="4">
        <name>Mg(2+)</name>
        <dbReference type="ChEBI" id="CHEBI:18420"/>
    </cofactor>
    <text evidence="4">Binds 2 magnesium ions per subunit.</text>
</comment>
<keyword evidence="4" id="KW-0460">Magnesium</keyword>
<dbReference type="NCBIfam" id="TIGR01509">
    <property type="entry name" value="HAD-SF-IA-v3"/>
    <property type="match status" value="1"/>
</dbReference>
<feature type="binding site" evidence="4">
    <location>
        <position position="171"/>
    </location>
    <ligand>
        <name>Mg(2+)</name>
        <dbReference type="ChEBI" id="CHEBI:18420"/>
    </ligand>
</feature>
<dbReference type="PANTHER" id="PTHR43481">
    <property type="entry name" value="FRUCTOSE-1-PHOSPHATE PHOSPHATASE"/>
    <property type="match status" value="1"/>
</dbReference>
<dbReference type="Gene3D" id="1.10.150.240">
    <property type="entry name" value="Putative phosphatase, domain 2"/>
    <property type="match status" value="1"/>
</dbReference>
<dbReference type="InterPro" id="IPR006439">
    <property type="entry name" value="HAD-SF_hydro_IA"/>
</dbReference>
<protein>
    <submittedName>
        <fullName evidence="6">Beta-phosphoglucomutase</fullName>
    </submittedName>
</protein>
<comment type="caution">
    <text evidence="6">The sequence shown here is derived from an EMBL/GenBank/DDBJ whole genome shotgun (WGS) entry which is preliminary data.</text>
</comment>
<feature type="active site" description="Proton donor/acceptor" evidence="2">
    <location>
        <position position="12"/>
    </location>
</feature>
<dbReference type="PANTHER" id="PTHR43481:SF4">
    <property type="entry name" value="GLYCEROL-1-PHOSPHATE PHOSPHOHYDROLASE 1-RELATED"/>
    <property type="match status" value="1"/>
</dbReference>
<dbReference type="SFLD" id="SFLDG01135">
    <property type="entry name" value="C1.5.6:_HAD__Beta-PGM__Phospha"/>
    <property type="match status" value="1"/>
</dbReference>
<dbReference type="GO" id="GO:0008801">
    <property type="term" value="F:beta-phosphoglucomutase activity"/>
    <property type="evidence" value="ECO:0007669"/>
    <property type="project" value="InterPro"/>
</dbReference>
<dbReference type="EMBL" id="QGDT01000002">
    <property type="protein sequence ID" value="PWJ59277.1"/>
    <property type="molecule type" value="Genomic_DNA"/>
</dbReference>
<dbReference type="InterPro" id="IPR051806">
    <property type="entry name" value="HAD-like_SPP"/>
</dbReference>
<feature type="binding site" evidence="3">
    <location>
        <position position="146"/>
    </location>
    <ligand>
        <name>substrate</name>
    </ligand>
</feature>